<evidence type="ECO:0000313" key="8">
    <source>
        <dbReference type="Proteomes" id="UP000616885"/>
    </source>
</evidence>
<dbReference type="GO" id="GO:0046983">
    <property type="term" value="F:protein dimerization activity"/>
    <property type="evidence" value="ECO:0007669"/>
    <property type="project" value="InterPro"/>
</dbReference>
<evidence type="ECO:0000256" key="2">
    <source>
        <dbReference type="ARBA" id="ARBA00022723"/>
    </source>
</evidence>
<evidence type="ECO:0000256" key="1">
    <source>
        <dbReference type="ARBA" id="ARBA00004123"/>
    </source>
</evidence>
<accession>A0A8H7K2T0</accession>
<dbReference type="InterPro" id="IPR008906">
    <property type="entry name" value="HATC_C_dom"/>
</dbReference>
<sequence>MATAETHFDGLLTLLGLYLLEGRLDTLMDFDEELTTRYLVLTCNVIHAVRSRMQEAGLVNKRNAWPSPTNLEEDLALLYSQHSGYSGDTGRLQLRLKATAMLPFFFAAFPPTAKFHHLDGAHRITETFETGSSDGSSVLDLQRNASKKRPASSSFLLPRAKMARIRELSVGYIVDSNLPFTTFESTYLQELFRQLDSDLYAQVPWGRTTTKKDLEDILVSKKADVKEELNNAVTQIHLSFDLWTSPNRLAFISIFGHFIDRRHLYQSRLLAFKRQIGSHAGENIAYTMRNVVRDWGIDCKLGVSICDNAASNDVCLRHLYTTLDASITRADTEARRMRCFGHILNLVAQAFLYGDDAASFELQSEAYGMLERFEEDLEHWRAKGPVGKLHNIVKFIRASPQRTEAFKAHAREKEEADTYKLAEESTAELEVIQNNATRWNSTYMMIERALVKQSELNSFIQELGLEADASRRVPTADILTSDDWKVLREVSHILEPVYNMTMRTQGWGTSGGHGRLWEVMTGMEFVLEHLEDWKVLYEDETVDPAAEERCSTQGRRLDQYFRGHQQSDKSESDPHDSHGYLHDFKDTKLHRCAAAVKRLSQLHHPPAHSLMKMRFLYIPEETTCRTMLVRISNAWVKLNEYYTLLGRSPLFAASVVLNPDLGLRWLETNWTSPEQLQWLRDAKDGIKAYFERWYSKNDDGVSESVFLAPSLTPRPEQSRFEQWIKSRQPKLSATGSELERYYRLEPQQVDDPVRWWIDHSDSFPRLSRFALDVLAIPAMSTDCERAFSLAKLTVSSQRHSLLGSSIESIQLLKNWVRGGCVTLGGLCSSNKAS</sequence>
<dbReference type="GO" id="GO:0008270">
    <property type="term" value="F:zinc ion binding"/>
    <property type="evidence" value="ECO:0007669"/>
    <property type="project" value="UniProtKB-KW"/>
</dbReference>
<dbReference type="InterPro" id="IPR012337">
    <property type="entry name" value="RNaseH-like_sf"/>
</dbReference>
<organism evidence="7 8">
    <name type="scientific">Bionectria ochroleuca</name>
    <name type="common">Gliocladium roseum</name>
    <dbReference type="NCBI Taxonomy" id="29856"/>
    <lineage>
        <taxon>Eukaryota</taxon>
        <taxon>Fungi</taxon>
        <taxon>Dikarya</taxon>
        <taxon>Ascomycota</taxon>
        <taxon>Pezizomycotina</taxon>
        <taxon>Sordariomycetes</taxon>
        <taxon>Hypocreomycetidae</taxon>
        <taxon>Hypocreales</taxon>
        <taxon>Bionectriaceae</taxon>
        <taxon>Clonostachys</taxon>
    </lineage>
</organism>
<keyword evidence="3" id="KW-0863">Zinc-finger</keyword>
<dbReference type="GO" id="GO:0005634">
    <property type="term" value="C:nucleus"/>
    <property type="evidence" value="ECO:0007669"/>
    <property type="project" value="UniProtKB-SubCell"/>
</dbReference>
<dbReference type="PANTHER" id="PTHR46481:SF10">
    <property type="entry name" value="ZINC FINGER BED DOMAIN-CONTAINING PROTEIN 39"/>
    <property type="match status" value="1"/>
</dbReference>
<gene>
    <name evidence="7" type="ORF">IM811_009450</name>
</gene>
<dbReference type="Proteomes" id="UP000616885">
    <property type="component" value="Unassembled WGS sequence"/>
</dbReference>
<proteinExistence type="predicted"/>
<keyword evidence="5" id="KW-0539">Nucleus</keyword>
<evidence type="ECO:0000256" key="5">
    <source>
        <dbReference type="ARBA" id="ARBA00023242"/>
    </source>
</evidence>
<keyword evidence="2" id="KW-0479">Metal-binding</keyword>
<protein>
    <recommendedName>
        <fullName evidence="6">HAT C-terminal dimerisation domain-containing protein</fullName>
    </recommendedName>
</protein>
<dbReference type="PANTHER" id="PTHR46481">
    <property type="entry name" value="ZINC FINGER BED DOMAIN-CONTAINING PROTEIN 4"/>
    <property type="match status" value="1"/>
</dbReference>
<dbReference type="EMBL" id="JADCTT010000021">
    <property type="protein sequence ID" value="KAF9742427.1"/>
    <property type="molecule type" value="Genomic_DNA"/>
</dbReference>
<comment type="subcellular location">
    <subcellularLocation>
        <location evidence="1">Nucleus</location>
    </subcellularLocation>
</comment>
<evidence type="ECO:0000256" key="3">
    <source>
        <dbReference type="ARBA" id="ARBA00022771"/>
    </source>
</evidence>
<reference evidence="7" key="1">
    <citation type="submission" date="2020-10" db="EMBL/GenBank/DDBJ databases">
        <title>High-Quality Genome Resource of Clonostachys rosea strain S41 by Oxford Nanopore Long-Read Sequencing.</title>
        <authorList>
            <person name="Wang H."/>
        </authorList>
    </citation>
    <scope>NUCLEOTIDE SEQUENCE</scope>
    <source>
        <strain evidence="7">S41</strain>
    </source>
</reference>
<dbReference type="Pfam" id="PF05699">
    <property type="entry name" value="Dimer_Tnp_hAT"/>
    <property type="match status" value="1"/>
</dbReference>
<name>A0A8H7K2T0_BIOOC</name>
<dbReference type="AlphaFoldDB" id="A0A8H7K2T0"/>
<feature type="domain" description="HAT C-terminal dimerisation" evidence="6">
    <location>
        <begin position="737"/>
        <end position="816"/>
    </location>
</feature>
<keyword evidence="4" id="KW-0862">Zinc</keyword>
<dbReference type="SUPFAM" id="SSF53098">
    <property type="entry name" value="Ribonuclease H-like"/>
    <property type="match status" value="1"/>
</dbReference>
<dbReference type="InterPro" id="IPR052035">
    <property type="entry name" value="ZnF_BED_domain_contain"/>
</dbReference>
<evidence type="ECO:0000259" key="6">
    <source>
        <dbReference type="Pfam" id="PF05699"/>
    </source>
</evidence>
<evidence type="ECO:0000256" key="4">
    <source>
        <dbReference type="ARBA" id="ARBA00022833"/>
    </source>
</evidence>
<evidence type="ECO:0000313" key="7">
    <source>
        <dbReference type="EMBL" id="KAF9742427.1"/>
    </source>
</evidence>
<comment type="caution">
    <text evidence="7">The sequence shown here is derived from an EMBL/GenBank/DDBJ whole genome shotgun (WGS) entry which is preliminary data.</text>
</comment>